<reference evidence="7" key="1">
    <citation type="submission" date="2022-11" db="UniProtKB">
        <authorList>
            <consortium name="WormBaseParasite"/>
        </authorList>
    </citation>
    <scope>IDENTIFICATION</scope>
</reference>
<dbReference type="PANTHER" id="PTHR21700">
    <property type="entry name" value="TRANSTHYRETIN-LIKE FAMILY PROTEIN-RELATED"/>
    <property type="match status" value="1"/>
</dbReference>
<feature type="signal peptide" evidence="5">
    <location>
        <begin position="1"/>
        <end position="20"/>
    </location>
</feature>
<proteinExistence type="inferred from homology"/>
<evidence type="ECO:0000256" key="2">
    <source>
        <dbReference type="ARBA" id="ARBA00010112"/>
    </source>
</evidence>
<evidence type="ECO:0000313" key="6">
    <source>
        <dbReference type="Proteomes" id="UP000887540"/>
    </source>
</evidence>
<comment type="similarity">
    <text evidence="2">Belongs to the nematode transthyretin-like family.</text>
</comment>
<keyword evidence="4 5" id="KW-0732">Signal</keyword>
<evidence type="ECO:0000256" key="4">
    <source>
        <dbReference type="ARBA" id="ARBA00022729"/>
    </source>
</evidence>
<keyword evidence="6" id="KW-1185">Reference proteome</keyword>
<dbReference type="InterPro" id="IPR038479">
    <property type="entry name" value="Transthyretin-like_sf"/>
</dbReference>
<protein>
    <submittedName>
        <fullName evidence="7">Uncharacterized protein</fullName>
    </submittedName>
</protein>
<dbReference type="GO" id="GO:0009986">
    <property type="term" value="C:cell surface"/>
    <property type="evidence" value="ECO:0007669"/>
    <property type="project" value="InterPro"/>
</dbReference>
<name>A0A914DX15_9BILA</name>
<evidence type="ECO:0000256" key="1">
    <source>
        <dbReference type="ARBA" id="ARBA00004613"/>
    </source>
</evidence>
<dbReference type="AlphaFoldDB" id="A0A914DX15"/>
<evidence type="ECO:0000313" key="7">
    <source>
        <dbReference type="WBParaSite" id="ACRNAN_scaffold4246.g27517.t1"/>
    </source>
</evidence>
<dbReference type="Gene3D" id="2.60.40.3330">
    <property type="match status" value="1"/>
</dbReference>
<evidence type="ECO:0000256" key="5">
    <source>
        <dbReference type="SAM" id="SignalP"/>
    </source>
</evidence>
<dbReference type="Pfam" id="PF01060">
    <property type="entry name" value="TTR-52"/>
    <property type="match status" value="1"/>
</dbReference>
<evidence type="ECO:0000256" key="3">
    <source>
        <dbReference type="ARBA" id="ARBA00022525"/>
    </source>
</evidence>
<accession>A0A914DX15</accession>
<dbReference type="PANTHER" id="PTHR21700:SF114">
    <property type="entry name" value="TRANSTHYRETIN-LIKE FAMILY PROTEIN"/>
    <property type="match status" value="1"/>
</dbReference>
<feature type="chain" id="PRO_5038123098" evidence="5">
    <location>
        <begin position="21"/>
        <end position="147"/>
    </location>
</feature>
<dbReference type="Proteomes" id="UP000887540">
    <property type="component" value="Unplaced"/>
</dbReference>
<dbReference type="WBParaSite" id="ACRNAN_scaffold4246.g27517.t1">
    <property type="protein sequence ID" value="ACRNAN_scaffold4246.g27517.t1"/>
    <property type="gene ID" value="ACRNAN_scaffold4246.g27517"/>
</dbReference>
<keyword evidence="3" id="KW-0964">Secreted</keyword>
<dbReference type="InterPro" id="IPR001534">
    <property type="entry name" value="Transthyretin-like"/>
</dbReference>
<sequence length="147" mass="16648">MFKNRLLIFCLLTSIQLLYSIDIQSIRVVGKFMCGDQPAPLFRVTLYEEELGKMCGTYTTTEGNFNISGHKIKSASIQPYLNVFNKCNSTADPCQHHWKMELMNVQSYITPQKNAVKTLDIGTYNLEAKYGNCQDGKTIVKAVPIQQ</sequence>
<dbReference type="GO" id="GO:0005576">
    <property type="term" value="C:extracellular region"/>
    <property type="evidence" value="ECO:0007669"/>
    <property type="project" value="UniProtKB-SubCell"/>
</dbReference>
<comment type="subcellular location">
    <subcellularLocation>
        <location evidence="1">Secreted</location>
    </subcellularLocation>
</comment>
<organism evidence="6 7">
    <name type="scientific">Acrobeloides nanus</name>
    <dbReference type="NCBI Taxonomy" id="290746"/>
    <lineage>
        <taxon>Eukaryota</taxon>
        <taxon>Metazoa</taxon>
        <taxon>Ecdysozoa</taxon>
        <taxon>Nematoda</taxon>
        <taxon>Chromadorea</taxon>
        <taxon>Rhabditida</taxon>
        <taxon>Tylenchina</taxon>
        <taxon>Cephalobomorpha</taxon>
        <taxon>Cephaloboidea</taxon>
        <taxon>Cephalobidae</taxon>
        <taxon>Acrobeloides</taxon>
    </lineage>
</organism>